<reference evidence="1" key="1">
    <citation type="submission" date="2022-07" db="EMBL/GenBank/DDBJ databases">
        <title>Phylogenomic reconstructions and comparative analyses of Kickxellomycotina fungi.</title>
        <authorList>
            <person name="Reynolds N.K."/>
            <person name="Stajich J.E."/>
            <person name="Barry K."/>
            <person name="Grigoriev I.V."/>
            <person name="Crous P."/>
            <person name="Smith M.E."/>
        </authorList>
    </citation>
    <scope>NUCLEOTIDE SEQUENCE</scope>
    <source>
        <strain evidence="1">CBS 109366</strain>
    </source>
</reference>
<accession>A0ACC1JQC5</accession>
<name>A0ACC1JQC5_9FUNG</name>
<comment type="caution">
    <text evidence="1">The sequence shown here is derived from an EMBL/GenBank/DDBJ whole genome shotgun (WGS) entry which is preliminary data.</text>
</comment>
<sequence length="619" mass="67623">HIKQTVGSIWAGAERAAAAAQDESLRKMRWPGKMDTSVARTVAEFGSSFSQLVGLDRIARESHETLQANGLELRAADAAPLPLEHMARAVDIRMRYHFESACETSRADKPEWWLAHVLSMVRSLVPLLEQHAQALYDGSTLPPLDVRNEFIRLVLPIVGHKLARDSPTYVVDGLVVAQVARELAAFEHTLRDVYFYDGPGVLARFLDGNGGAVFAAWIEAERKHAIESYAAAVAAPDAFELLYEQGVVGANDPSPTRIAQKAAMLIEDAAERGSAAPSCAQRLQILSTVQFPVVIALVEDVEAEIDEFSRISLAFTRDADTAAQLRRLCAWYQTVWHVEEAAANWNNSELYVELWAAVCRHARALGEDIDPRDWREGCDEWGDRDRSVLDDVADPSGDEWLDGGIWERTIGTLRALKHRVLELVSRALNKDITSQLRAYRKRADWALLGADAVPAVSAELACALPGLAQLVAMLASLVPPAALASVLRALVAELDAFLCDRVAAAHPFNAAGGRQFAIDVAALSRVLRASAPHGRQRCQLPKAEESARVLACSLDGNSAAECAIQLPFSDWAPAIVDPTVDDREAVQVLAKLGIQHLSLQEVRRLIGRRVDWSAAHSAV</sequence>
<dbReference type="Proteomes" id="UP001140234">
    <property type="component" value="Unassembled WGS sequence"/>
</dbReference>
<evidence type="ECO:0000313" key="1">
    <source>
        <dbReference type="EMBL" id="KAJ2765226.1"/>
    </source>
</evidence>
<keyword evidence="2" id="KW-1185">Reference proteome</keyword>
<gene>
    <name evidence="1" type="ORF">IWQ57_004861</name>
</gene>
<dbReference type="EMBL" id="JANBUJ010002076">
    <property type="protein sequence ID" value="KAJ2765226.1"/>
    <property type="molecule type" value="Genomic_DNA"/>
</dbReference>
<proteinExistence type="predicted"/>
<feature type="non-terminal residue" evidence="1">
    <location>
        <position position="1"/>
    </location>
</feature>
<organism evidence="1 2">
    <name type="scientific">Coemansia nantahalensis</name>
    <dbReference type="NCBI Taxonomy" id="2789366"/>
    <lineage>
        <taxon>Eukaryota</taxon>
        <taxon>Fungi</taxon>
        <taxon>Fungi incertae sedis</taxon>
        <taxon>Zoopagomycota</taxon>
        <taxon>Kickxellomycotina</taxon>
        <taxon>Kickxellomycetes</taxon>
        <taxon>Kickxellales</taxon>
        <taxon>Kickxellaceae</taxon>
        <taxon>Coemansia</taxon>
    </lineage>
</organism>
<evidence type="ECO:0000313" key="2">
    <source>
        <dbReference type="Proteomes" id="UP001140234"/>
    </source>
</evidence>
<protein>
    <submittedName>
        <fullName evidence="1">Uncharacterized protein</fullName>
    </submittedName>
</protein>